<dbReference type="Proteomes" id="UP001152302">
    <property type="component" value="Unassembled WGS sequence"/>
</dbReference>
<evidence type="ECO:0000256" key="2">
    <source>
        <dbReference type="ARBA" id="ARBA00022448"/>
    </source>
</evidence>
<proteinExistence type="inferred from homology"/>
<dbReference type="CDD" id="cd10336">
    <property type="entry name" value="SLC6sbd_Tyt1-Like"/>
    <property type="match status" value="1"/>
</dbReference>
<feature type="transmembrane region" description="Helical" evidence="7">
    <location>
        <begin position="217"/>
        <end position="240"/>
    </location>
</feature>
<dbReference type="AlphaFoldDB" id="A0A9X4QZG9"/>
<dbReference type="PROSITE" id="PS00610">
    <property type="entry name" value="NA_NEUROTRAN_SYMP_1"/>
    <property type="match status" value="1"/>
</dbReference>
<feature type="transmembrane region" description="Helical" evidence="7">
    <location>
        <begin position="381"/>
        <end position="402"/>
    </location>
</feature>
<evidence type="ECO:0000256" key="4">
    <source>
        <dbReference type="ARBA" id="ARBA00022989"/>
    </source>
</evidence>
<feature type="transmembrane region" description="Helical" evidence="7">
    <location>
        <begin position="252"/>
        <end position="278"/>
    </location>
</feature>
<evidence type="ECO:0000313" key="9">
    <source>
        <dbReference type="Proteomes" id="UP001152302"/>
    </source>
</evidence>
<dbReference type="PANTHER" id="PTHR42948:SF1">
    <property type="entry name" value="TRANSPORTER"/>
    <property type="match status" value="1"/>
</dbReference>
<sequence length="443" mass="49020">MMSKQSQWKSSTGFILASAGSAIGLGAMWKFPYMAGIYGGGAFLLMFLIFTIFVGLPLLMMEFTVGKMGKTYTTVIYEKLTKKKWLNVIGWNGNLAVFILFGFYSVIGGWIIIYIFNVARQILTLNGDQLGNIQFESIISDPFLTITGQGIFILLTMFIVMMGVEKGLEKASKFMMPLLFIFLIVIVIKSLTLEGSFEGLKYILQPRLEDISMEGVLFALGQSFFTLSLGTTGMITYASYASKEMTIKTSAISIVAMNILVSILAGLAIFPAITAFGYRPTEGPGLLFKVLPKVFDQMAYGQGFYLIFLILFLFAALTSSISLLELNVSNFTKNDNSKRKPVAFYVSILVFAISIPATLSFGSLGHIQFAAGTIFDNMDFLVSNILMPLGALGTTLVVGQLLDKNDLKAHFGKDKLRLFIPWYYLIKFILPVVIILIFVVQFI</sequence>
<keyword evidence="2 6" id="KW-0813">Transport</keyword>
<protein>
    <recommendedName>
        <fullName evidence="6">Transporter</fullName>
    </recommendedName>
</protein>
<dbReference type="NCBIfam" id="NF037979">
    <property type="entry name" value="Na_transp"/>
    <property type="match status" value="1"/>
</dbReference>
<dbReference type="InterPro" id="IPR000175">
    <property type="entry name" value="Na/ntran_symport"/>
</dbReference>
<evidence type="ECO:0000256" key="1">
    <source>
        <dbReference type="ARBA" id="ARBA00004141"/>
    </source>
</evidence>
<keyword evidence="3 6" id="KW-0812">Transmembrane</keyword>
<evidence type="ECO:0000313" key="8">
    <source>
        <dbReference type="EMBL" id="MDG0857712.1"/>
    </source>
</evidence>
<dbReference type="Pfam" id="PF00209">
    <property type="entry name" value="SNF"/>
    <property type="match status" value="2"/>
</dbReference>
<dbReference type="RefSeq" id="WP_277580568.1">
    <property type="nucleotide sequence ID" value="NZ_JAMBPV010000001.1"/>
</dbReference>
<dbReference type="PRINTS" id="PR00176">
    <property type="entry name" value="NANEUSMPORT"/>
</dbReference>
<comment type="similarity">
    <text evidence="6">Belongs to the sodium:neurotransmitter symporter (SNF) (TC 2.A.22) family.</text>
</comment>
<reference evidence="8" key="1">
    <citation type="submission" date="2022-05" db="EMBL/GenBank/DDBJ databases">
        <title>Comparative genomics of Staphylococcus equorum isolates.</title>
        <authorList>
            <person name="Luelf R.H."/>
        </authorList>
    </citation>
    <scope>NUCLEOTIDE SEQUENCE</scope>
    <source>
        <strain evidence="8">TMW 2.2343</strain>
    </source>
</reference>
<feature type="transmembrane region" description="Helical" evidence="7">
    <location>
        <begin position="37"/>
        <end position="60"/>
    </location>
</feature>
<feature type="transmembrane region" description="Helical" evidence="7">
    <location>
        <begin position="89"/>
        <end position="116"/>
    </location>
</feature>
<dbReference type="PANTHER" id="PTHR42948">
    <property type="entry name" value="TRANSPORTER"/>
    <property type="match status" value="1"/>
</dbReference>
<gene>
    <name evidence="8" type="ORF">M4L21_00105</name>
</gene>
<comment type="caution">
    <text evidence="8">The sequence shown here is derived from an EMBL/GenBank/DDBJ whole genome shotgun (WGS) entry which is preliminary data.</text>
</comment>
<dbReference type="GO" id="GO:0015293">
    <property type="term" value="F:symporter activity"/>
    <property type="evidence" value="ECO:0007669"/>
    <property type="project" value="UniProtKB-KW"/>
</dbReference>
<dbReference type="InterPro" id="IPR037272">
    <property type="entry name" value="SNS_sf"/>
</dbReference>
<evidence type="ECO:0000256" key="6">
    <source>
        <dbReference type="RuleBase" id="RU003732"/>
    </source>
</evidence>
<name>A0A9X4QZG9_9STAP</name>
<feature type="transmembrane region" description="Helical" evidence="7">
    <location>
        <begin position="12"/>
        <end position="31"/>
    </location>
</feature>
<comment type="subcellular location">
    <subcellularLocation>
        <location evidence="1">Membrane</location>
        <topology evidence="1">Multi-pass membrane protein</topology>
    </subcellularLocation>
</comment>
<dbReference type="InterPro" id="IPR047218">
    <property type="entry name" value="YocR/YhdH-like"/>
</dbReference>
<feature type="transmembrane region" description="Helical" evidence="7">
    <location>
        <begin position="176"/>
        <end position="197"/>
    </location>
</feature>
<dbReference type="GO" id="GO:0016020">
    <property type="term" value="C:membrane"/>
    <property type="evidence" value="ECO:0007669"/>
    <property type="project" value="UniProtKB-SubCell"/>
</dbReference>
<accession>A0A9X4QZG9</accession>
<evidence type="ECO:0000256" key="3">
    <source>
        <dbReference type="ARBA" id="ARBA00022692"/>
    </source>
</evidence>
<dbReference type="SUPFAM" id="SSF161070">
    <property type="entry name" value="SNF-like"/>
    <property type="match status" value="1"/>
</dbReference>
<evidence type="ECO:0000256" key="7">
    <source>
        <dbReference type="SAM" id="Phobius"/>
    </source>
</evidence>
<organism evidence="8 9">
    <name type="scientific">Staphylococcus equorum</name>
    <dbReference type="NCBI Taxonomy" id="246432"/>
    <lineage>
        <taxon>Bacteria</taxon>
        <taxon>Bacillati</taxon>
        <taxon>Bacillota</taxon>
        <taxon>Bacilli</taxon>
        <taxon>Bacillales</taxon>
        <taxon>Staphylococcaceae</taxon>
        <taxon>Staphylococcus</taxon>
    </lineage>
</organism>
<feature type="transmembrane region" description="Helical" evidence="7">
    <location>
        <begin position="422"/>
        <end position="442"/>
    </location>
</feature>
<keyword evidence="5 7" id="KW-0472">Membrane</keyword>
<dbReference type="EMBL" id="JAMBPX010000001">
    <property type="protein sequence ID" value="MDG0857712.1"/>
    <property type="molecule type" value="Genomic_DNA"/>
</dbReference>
<keyword evidence="6" id="KW-0769">Symport</keyword>
<feature type="transmembrane region" description="Helical" evidence="7">
    <location>
        <begin position="342"/>
        <end position="361"/>
    </location>
</feature>
<feature type="transmembrane region" description="Helical" evidence="7">
    <location>
        <begin position="298"/>
        <end position="321"/>
    </location>
</feature>
<evidence type="ECO:0000256" key="5">
    <source>
        <dbReference type="ARBA" id="ARBA00023136"/>
    </source>
</evidence>
<keyword evidence="4 7" id="KW-1133">Transmembrane helix</keyword>
<feature type="transmembrane region" description="Helical" evidence="7">
    <location>
        <begin position="143"/>
        <end position="164"/>
    </location>
</feature>
<dbReference type="PROSITE" id="PS50267">
    <property type="entry name" value="NA_NEUROTRAN_SYMP_3"/>
    <property type="match status" value="1"/>
</dbReference>